<evidence type="ECO:0000313" key="2">
    <source>
        <dbReference type="Proteomes" id="UP000646827"/>
    </source>
</evidence>
<reference evidence="1 2" key="1">
    <citation type="submission" date="2020-12" db="EMBL/GenBank/DDBJ databases">
        <title>Metabolic potential, ecology and presence of endohyphal bacteria is reflected in genomic diversity of Mucoromycotina.</title>
        <authorList>
            <person name="Muszewska A."/>
            <person name="Okrasinska A."/>
            <person name="Steczkiewicz K."/>
            <person name="Drgas O."/>
            <person name="Orlowska M."/>
            <person name="Perlinska-Lenart U."/>
            <person name="Aleksandrzak-Piekarczyk T."/>
            <person name="Szatraj K."/>
            <person name="Zielenkiewicz U."/>
            <person name="Pilsyk S."/>
            <person name="Malc E."/>
            <person name="Mieczkowski P."/>
            <person name="Kruszewska J.S."/>
            <person name="Biernat P."/>
            <person name="Pawlowska J."/>
        </authorList>
    </citation>
    <scope>NUCLEOTIDE SEQUENCE [LARGE SCALE GENOMIC DNA]</scope>
    <source>
        <strain evidence="1 2">CBS 142.35</strain>
    </source>
</reference>
<protein>
    <submittedName>
        <fullName evidence="1">Uncharacterized protein</fullName>
    </submittedName>
</protein>
<dbReference type="Proteomes" id="UP000646827">
    <property type="component" value="Unassembled WGS sequence"/>
</dbReference>
<accession>A0A8H7SDS0</accession>
<name>A0A8H7SDS0_9FUNG</name>
<gene>
    <name evidence="1" type="ORF">INT45_000609</name>
</gene>
<dbReference type="EMBL" id="JAEPRB010000017">
    <property type="protein sequence ID" value="KAG2226441.1"/>
    <property type="molecule type" value="Genomic_DNA"/>
</dbReference>
<comment type="caution">
    <text evidence="1">The sequence shown here is derived from an EMBL/GenBank/DDBJ whole genome shotgun (WGS) entry which is preliminary data.</text>
</comment>
<evidence type="ECO:0000313" key="1">
    <source>
        <dbReference type="EMBL" id="KAG2226441.1"/>
    </source>
</evidence>
<sequence>MSSVRVYIYHSTSRCSIILYNNETLDSGAVLIADFLARVLLPGAPILESPEFYIGLIDLQPFYYRYNLHDIPLHLSSTRAYRSTRHQSTITAAIEDSI</sequence>
<keyword evidence="2" id="KW-1185">Reference proteome</keyword>
<proteinExistence type="predicted"/>
<dbReference type="AlphaFoldDB" id="A0A8H7SDS0"/>
<organism evidence="1 2">
    <name type="scientific">Circinella minor</name>
    <dbReference type="NCBI Taxonomy" id="1195481"/>
    <lineage>
        <taxon>Eukaryota</taxon>
        <taxon>Fungi</taxon>
        <taxon>Fungi incertae sedis</taxon>
        <taxon>Mucoromycota</taxon>
        <taxon>Mucoromycotina</taxon>
        <taxon>Mucoromycetes</taxon>
        <taxon>Mucorales</taxon>
        <taxon>Lichtheimiaceae</taxon>
        <taxon>Circinella</taxon>
    </lineage>
</organism>